<dbReference type="SUPFAM" id="SSF52499">
    <property type="entry name" value="Isochorismatase-like hydrolases"/>
    <property type="match status" value="1"/>
</dbReference>
<comment type="caution">
    <text evidence="3">The sequence shown here is derived from an EMBL/GenBank/DDBJ whole genome shotgun (WGS) entry which is preliminary data.</text>
</comment>
<dbReference type="InterPro" id="IPR036380">
    <property type="entry name" value="Isochorismatase-like_sf"/>
</dbReference>
<dbReference type="GO" id="GO:0016787">
    <property type="term" value="F:hydrolase activity"/>
    <property type="evidence" value="ECO:0007669"/>
    <property type="project" value="UniProtKB-KW"/>
</dbReference>
<reference evidence="3 4" key="1">
    <citation type="submission" date="2022-11" db="EMBL/GenBank/DDBJ databases">
        <title>Minimal conservation of predation-associated metabolite biosynthetic gene clusters underscores biosynthetic potential of Myxococcota including descriptions for ten novel species: Archangium lansinium sp. nov., Myxococcus landrumus sp. nov., Nannocystis bai.</title>
        <authorList>
            <person name="Ahearne A."/>
            <person name="Stevens C."/>
            <person name="Dowd S."/>
        </authorList>
    </citation>
    <scope>NUCLEOTIDE SEQUENCE [LARGE SCALE GENOMIC DNA]</scope>
    <source>
        <strain evidence="3 4">NCWAL01</strain>
    </source>
</reference>
<keyword evidence="1 3" id="KW-0378">Hydrolase</keyword>
<proteinExistence type="predicted"/>
<dbReference type="Gene3D" id="3.40.50.850">
    <property type="entry name" value="Isochorismatase-like"/>
    <property type="match status" value="1"/>
</dbReference>
<dbReference type="PANTHER" id="PTHR43540:SF1">
    <property type="entry name" value="ISOCHORISMATASE HYDROLASE"/>
    <property type="match status" value="1"/>
</dbReference>
<keyword evidence="4" id="KW-1185">Reference proteome</keyword>
<evidence type="ECO:0000256" key="1">
    <source>
        <dbReference type="ARBA" id="ARBA00022801"/>
    </source>
</evidence>
<dbReference type="Pfam" id="PF00857">
    <property type="entry name" value="Isochorismatase"/>
    <property type="match status" value="1"/>
</dbReference>
<feature type="domain" description="Isochorismatase-like" evidence="2">
    <location>
        <begin position="26"/>
        <end position="215"/>
    </location>
</feature>
<gene>
    <name evidence="3" type="ORF">POL68_16940</name>
</gene>
<protein>
    <submittedName>
        <fullName evidence="3">Cysteine hydrolase</fullName>
    </submittedName>
</protein>
<dbReference type="InterPro" id="IPR050272">
    <property type="entry name" value="Isochorismatase-like_hydrls"/>
</dbReference>
<dbReference type="Proteomes" id="UP001221838">
    <property type="component" value="Unassembled WGS sequence"/>
</dbReference>
<dbReference type="PANTHER" id="PTHR43540">
    <property type="entry name" value="PEROXYUREIDOACRYLATE/UREIDOACRYLATE AMIDOHYDROLASE-RELATED"/>
    <property type="match status" value="1"/>
</dbReference>
<evidence type="ECO:0000259" key="2">
    <source>
        <dbReference type="Pfam" id="PF00857"/>
    </source>
</evidence>
<dbReference type="RefSeq" id="WP_272139354.1">
    <property type="nucleotide sequence ID" value="NZ_JAQNDM010000002.1"/>
</dbReference>
<accession>A0ABT5D9C1</accession>
<dbReference type="CDD" id="cd00431">
    <property type="entry name" value="cysteine_hydrolases"/>
    <property type="match status" value="1"/>
</dbReference>
<sequence length="226" mass="25608">MTSERLPAIDAEGGAYRERPIEPRRTALLNIDMQNMEVAREIRQRARKPGTPESRKAEYYERVDQLVIPNQQRLQAAARKAGIEVMFTTIESLTLDGRDRSLDHKISRLHAPKGSWEGRVIDEVAPVGDEIIIPKTSSGIFNSTNIEYVLRNLGIEYLILYGVLTDQCVESAIRDAADRGFMVTQIEDCCASYTPGQHEHSIRAMKGHYCRTRSTDEMIAEMERLA</sequence>
<name>A0ABT5D9C1_9BACT</name>
<evidence type="ECO:0000313" key="4">
    <source>
        <dbReference type="Proteomes" id="UP001221838"/>
    </source>
</evidence>
<dbReference type="InterPro" id="IPR000868">
    <property type="entry name" value="Isochorismatase-like_dom"/>
</dbReference>
<dbReference type="EMBL" id="JAQNDM010000002">
    <property type="protein sequence ID" value="MDC0710166.1"/>
    <property type="molecule type" value="Genomic_DNA"/>
</dbReference>
<organism evidence="3 4">
    <name type="scientific">Stigmatella ashevillensis</name>
    <dbReference type="NCBI Taxonomy" id="2995309"/>
    <lineage>
        <taxon>Bacteria</taxon>
        <taxon>Pseudomonadati</taxon>
        <taxon>Myxococcota</taxon>
        <taxon>Myxococcia</taxon>
        <taxon>Myxococcales</taxon>
        <taxon>Cystobacterineae</taxon>
        <taxon>Archangiaceae</taxon>
        <taxon>Stigmatella</taxon>
    </lineage>
</organism>
<evidence type="ECO:0000313" key="3">
    <source>
        <dbReference type="EMBL" id="MDC0710166.1"/>
    </source>
</evidence>